<comment type="similarity">
    <text evidence="4">Belongs to the ABC transporter superfamily. ABCF family. YheS subfamily.</text>
</comment>
<dbReference type="InterPro" id="IPR003593">
    <property type="entry name" value="AAA+_ATPase"/>
</dbReference>
<proteinExistence type="inferred from homology"/>
<dbReference type="GO" id="GO:0016887">
    <property type="term" value="F:ATP hydrolysis activity"/>
    <property type="evidence" value="ECO:0007669"/>
    <property type="project" value="InterPro"/>
</dbReference>
<dbReference type="EMBL" id="JALJXV010000006">
    <property type="protein sequence ID" value="MCP1675529.1"/>
    <property type="molecule type" value="Genomic_DNA"/>
</dbReference>
<feature type="coiled-coil region" evidence="6">
    <location>
        <begin position="232"/>
        <end position="259"/>
    </location>
</feature>
<evidence type="ECO:0000256" key="4">
    <source>
        <dbReference type="ARBA" id="ARBA00061571"/>
    </source>
</evidence>
<dbReference type="InterPro" id="IPR050611">
    <property type="entry name" value="ABCF"/>
</dbReference>
<feature type="coiled-coil region" evidence="6">
    <location>
        <begin position="566"/>
        <end position="635"/>
    </location>
</feature>
<sequence length="640" mass="70569">MLTLMNLALRRGRQQLFSGANLSLRAGERCGLVGANGCGKSSLFSAILGELDVDTGDIQFIGDPVIAHVAQETPADPRAAIEYVLDGDQELRDIQSSLLDAEQAGQGERIATLHGRLEAIGGYGAEARAAQLIHGLGFVPGDERRPVTSYSGGWRMRLNLARALMCRSDLLLLDEPTNHLDLDAVIWLQRWLENYQGGLLLISHDRDFLDRATNRIAHIENDRLTVYTGNYAAFEAQRAARLEQQQDAYQRQQQELTRIRSFIDRFRAKATKARQAQSRIKALERMELITPVNTASAFRFRFQDPPKLPNPLLNLDGVDCGYADATVLHGVALSLSPGDRIGLLGRNGAGKSTLVRTIAGDLPGRGGERTCAQDLRIGYFAQHQLEQLDGAATPLLHLQRLDPRAREQQLRDFLGGFGFPGEMATSVVAPLSGGERARLALAMVVYQRPNLLLLDEPTNHLDLDMRDALAMALQDYSGALVVIAHDRHLLRSATDRLLLVSGGRVSEFDGDLDDYAAWLTSGERTVANSGQRDEESASGNSAVARKEQRRLEAARRQALQPLRQSVRKHETLVERLQAESAELEQQLADPAIYDPGAADHLQQLLQQQATTTSQLEQAEEAWMEALQRLEEAEGEPERAG</sequence>
<accession>A0AAE3KC97</accession>
<dbReference type="InterPro" id="IPR003439">
    <property type="entry name" value="ABC_transporter-like_ATP-bd"/>
</dbReference>
<dbReference type="InterPro" id="IPR032781">
    <property type="entry name" value="ABC_tran_Xtn"/>
</dbReference>
<dbReference type="PANTHER" id="PTHR19211">
    <property type="entry name" value="ATP-BINDING TRANSPORT PROTEIN-RELATED"/>
    <property type="match status" value="1"/>
</dbReference>
<dbReference type="CDD" id="cd03221">
    <property type="entry name" value="ABCF_EF-3"/>
    <property type="match status" value="2"/>
</dbReference>
<feature type="domain" description="ABC transporter" evidence="8">
    <location>
        <begin position="313"/>
        <end position="527"/>
    </location>
</feature>
<evidence type="ECO:0000256" key="2">
    <source>
        <dbReference type="ARBA" id="ARBA00022741"/>
    </source>
</evidence>
<dbReference type="Pfam" id="PF00005">
    <property type="entry name" value="ABC_tran"/>
    <property type="match status" value="2"/>
</dbReference>
<dbReference type="SMART" id="SM00382">
    <property type="entry name" value="AAA"/>
    <property type="match status" value="2"/>
</dbReference>
<evidence type="ECO:0000256" key="3">
    <source>
        <dbReference type="ARBA" id="ARBA00022840"/>
    </source>
</evidence>
<keyword evidence="6" id="KW-0175">Coiled coil</keyword>
<dbReference type="PROSITE" id="PS50893">
    <property type="entry name" value="ABC_TRANSPORTER_2"/>
    <property type="match status" value="2"/>
</dbReference>
<dbReference type="Proteomes" id="UP001205843">
    <property type="component" value="Unassembled WGS sequence"/>
</dbReference>
<dbReference type="AlphaFoldDB" id="A0AAE3KC97"/>
<keyword evidence="10" id="KW-1185">Reference proteome</keyword>
<evidence type="ECO:0000256" key="5">
    <source>
        <dbReference type="ARBA" id="ARBA00069073"/>
    </source>
</evidence>
<dbReference type="InterPro" id="IPR017871">
    <property type="entry name" value="ABC_transporter-like_CS"/>
</dbReference>
<dbReference type="FunFam" id="3.40.50.300:FF:002053">
    <property type="entry name" value="ABC transporter ATP-binding protein"/>
    <property type="match status" value="1"/>
</dbReference>
<evidence type="ECO:0000256" key="7">
    <source>
        <dbReference type="SAM" id="MobiDB-lite"/>
    </source>
</evidence>
<dbReference type="Pfam" id="PF12848">
    <property type="entry name" value="ABC_tran_Xtn"/>
    <property type="match status" value="1"/>
</dbReference>
<feature type="region of interest" description="Disordered" evidence="7">
    <location>
        <begin position="526"/>
        <end position="545"/>
    </location>
</feature>
<evidence type="ECO:0000259" key="8">
    <source>
        <dbReference type="PROSITE" id="PS50893"/>
    </source>
</evidence>
<evidence type="ECO:0000256" key="1">
    <source>
        <dbReference type="ARBA" id="ARBA00022737"/>
    </source>
</evidence>
<reference evidence="9" key="1">
    <citation type="submission" date="2022-03" db="EMBL/GenBank/DDBJ databases">
        <title>Genomic Encyclopedia of Type Strains, Phase III (KMG-III): the genomes of soil and plant-associated and newly described type strains.</title>
        <authorList>
            <person name="Whitman W."/>
        </authorList>
    </citation>
    <scope>NUCLEOTIDE SEQUENCE</scope>
    <source>
        <strain evidence="9">ANL 6-2</strain>
    </source>
</reference>
<gene>
    <name evidence="9" type="ORF">J2T57_002679</name>
</gene>
<protein>
    <recommendedName>
        <fullName evidence="5">Probable ATP-binding protein YheS</fullName>
    </recommendedName>
</protein>
<evidence type="ECO:0000313" key="10">
    <source>
        <dbReference type="Proteomes" id="UP001205843"/>
    </source>
</evidence>
<keyword evidence="3 9" id="KW-0067">ATP-binding</keyword>
<evidence type="ECO:0000313" key="9">
    <source>
        <dbReference type="EMBL" id="MCP1675529.1"/>
    </source>
</evidence>
<dbReference type="GO" id="GO:0005524">
    <property type="term" value="F:ATP binding"/>
    <property type="evidence" value="ECO:0007669"/>
    <property type="project" value="UniProtKB-KW"/>
</dbReference>
<evidence type="ECO:0000256" key="6">
    <source>
        <dbReference type="SAM" id="Coils"/>
    </source>
</evidence>
<keyword evidence="2" id="KW-0547">Nucleotide-binding</keyword>
<dbReference type="FunFam" id="3.40.50.300:FF:000011">
    <property type="entry name" value="Putative ABC transporter ATP-binding component"/>
    <property type="match status" value="1"/>
</dbReference>
<dbReference type="PROSITE" id="PS00211">
    <property type="entry name" value="ABC_TRANSPORTER_1"/>
    <property type="match status" value="2"/>
</dbReference>
<dbReference type="InterPro" id="IPR037118">
    <property type="entry name" value="Val-tRNA_synth_C_sf"/>
</dbReference>
<dbReference type="RefSeq" id="WP_253479055.1">
    <property type="nucleotide sequence ID" value="NZ_JALJXV010000006.1"/>
</dbReference>
<organism evidence="9 10">
    <name type="scientific">Natronocella acetinitrilica</name>
    <dbReference type="NCBI Taxonomy" id="414046"/>
    <lineage>
        <taxon>Bacteria</taxon>
        <taxon>Pseudomonadati</taxon>
        <taxon>Pseudomonadota</taxon>
        <taxon>Gammaproteobacteria</taxon>
        <taxon>Chromatiales</taxon>
        <taxon>Ectothiorhodospiraceae</taxon>
        <taxon>Natronocella</taxon>
    </lineage>
</organism>
<feature type="domain" description="ABC transporter" evidence="8">
    <location>
        <begin position="2"/>
        <end position="246"/>
    </location>
</feature>
<name>A0AAE3KC97_9GAMM</name>
<dbReference type="InterPro" id="IPR027417">
    <property type="entry name" value="P-loop_NTPase"/>
</dbReference>
<dbReference type="Gene3D" id="1.10.287.380">
    <property type="entry name" value="Valyl-tRNA synthetase, C-terminal domain"/>
    <property type="match status" value="1"/>
</dbReference>
<dbReference type="PANTHER" id="PTHR19211:SF14">
    <property type="entry name" value="ATP-BINDING CASSETTE SUB-FAMILY F MEMBER 1"/>
    <property type="match status" value="1"/>
</dbReference>
<dbReference type="SUPFAM" id="SSF52540">
    <property type="entry name" value="P-loop containing nucleoside triphosphate hydrolases"/>
    <property type="match status" value="2"/>
</dbReference>
<keyword evidence="1" id="KW-0677">Repeat</keyword>
<dbReference type="Gene3D" id="3.40.50.300">
    <property type="entry name" value="P-loop containing nucleotide triphosphate hydrolases"/>
    <property type="match status" value="2"/>
</dbReference>
<comment type="caution">
    <text evidence="9">The sequence shown here is derived from an EMBL/GenBank/DDBJ whole genome shotgun (WGS) entry which is preliminary data.</text>
</comment>